<reference evidence="1 2" key="1">
    <citation type="submission" date="2019-06" db="EMBL/GenBank/DDBJ databases">
        <title>Draft genome sequence of Methanolobus vulcani B1d.</title>
        <authorList>
            <person name="Creighbaum A.J."/>
            <person name="Ticak T."/>
            <person name="Hariraju D."/>
            <person name="Arivett B.A."/>
            <person name="Ferguson D.J.Jr."/>
        </authorList>
    </citation>
    <scope>NUCLEOTIDE SEQUENCE [LARGE SCALE GENOMIC DNA]</scope>
    <source>
        <strain evidence="1 2">B1d</strain>
    </source>
</reference>
<name>A0A7Z8P2M2_9EURY</name>
<organism evidence="1 2">
    <name type="scientific">Methanolobus vulcani</name>
    <dbReference type="NCBI Taxonomy" id="38026"/>
    <lineage>
        <taxon>Archaea</taxon>
        <taxon>Methanobacteriati</taxon>
        <taxon>Methanobacteriota</taxon>
        <taxon>Stenosarchaea group</taxon>
        <taxon>Methanomicrobia</taxon>
        <taxon>Methanosarcinales</taxon>
        <taxon>Methanosarcinaceae</taxon>
        <taxon>Methanolobus</taxon>
    </lineage>
</organism>
<keyword evidence="2" id="KW-1185">Reference proteome</keyword>
<comment type="caution">
    <text evidence="1">The sequence shown here is derived from an EMBL/GenBank/DDBJ whole genome shotgun (WGS) entry which is preliminary data.</text>
</comment>
<sequence>MRINTKIPICSLIVSMLLVGVAFIPGVSAEDVIYTASDEQIIHVDDQTTLYQDFDFAKLSINPSYANIQIKPGNTDEITITVTNKDNKTITIEPKAVLSPYQNNFLDESWISITPASKDLEPDAKQEFTIEVNIPEDTDIGNYGTQIAFTDDAISASYSVYPEYINAMYLYIDVWTPPRVEIGRSYIYDHVESGETYDYEIQLKNIGDDDIAIDPEMSDEMGYYGFYGNMGSAFESDAIHITAPAVIKAGETAVVNVHLDVPDDAKGEFYGDIDLNIDDPSMNEWDDEVSLNFEVWTQPSEPYIKEFTTKTNDLITIEISSITQNYARWMGTYSQDENEEASFDLTLANESGNVELNLVKTTYSGTVSLDSSNYPPWEIDGAGIYQDSMTSYVETYEVPGAIGEWTLNILPMNAEEFGYSITIGDTE</sequence>
<dbReference type="Gene3D" id="2.60.40.10">
    <property type="entry name" value="Immunoglobulins"/>
    <property type="match status" value="1"/>
</dbReference>
<evidence type="ECO:0008006" key="3">
    <source>
        <dbReference type="Google" id="ProtNLM"/>
    </source>
</evidence>
<evidence type="ECO:0000313" key="1">
    <source>
        <dbReference type="EMBL" id="TQD29224.1"/>
    </source>
</evidence>
<dbReference type="EMBL" id="VIAQ01000002">
    <property type="protein sequence ID" value="TQD29224.1"/>
    <property type="molecule type" value="Genomic_DNA"/>
</dbReference>
<dbReference type="AlphaFoldDB" id="A0A7Z8P2M2"/>
<protein>
    <recommendedName>
        <fullName evidence="3">NPCBM-associated, NEW3 domain of alpha-galactosidase</fullName>
    </recommendedName>
</protein>
<dbReference type="InterPro" id="IPR013783">
    <property type="entry name" value="Ig-like_fold"/>
</dbReference>
<proteinExistence type="predicted"/>
<evidence type="ECO:0000313" key="2">
    <source>
        <dbReference type="Proteomes" id="UP000319335"/>
    </source>
</evidence>
<dbReference type="Proteomes" id="UP000319335">
    <property type="component" value="Unassembled WGS sequence"/>
</dbReference>
<gene>
    <name evidence="1" type="ORF">FKV42_00270</name>
</gene>
<accession>A0A7Z8P2M2</accession>